<evidence type="ECO:0000256" key="1">
    <source>
        <dbReference type="SAM" id="Coils"/>
    </source>
</evidence>
<feature type="transmembrane region" description="Helical" evidence="3">
    <location>
        <begin position="1119"/>
        <end position="1139"/>
    </location>
</feature>
<accession>A0A455WH10</accession>
<keyword evidence="3" id="KW-0812">Transmembrane</keyword>
<reference evidence="4" key="1">
    <citation type="submission" date="2019-03" db="EMBL/GenBank/DDBJ databases">
        <title>Whole genome analysis of nitrate-reducing bacteria Marinobacter hydrocarbonoclasticus YB03.</title>
        <authorList>
            <person name="Azam A.H."/>
            <person name="Yuk S.R."/>
            <person name="Kamarisima K."/>
            <person name="Miyanaga K."/>
            <person name="Tanji Y."/>
        </authorList>
    </citation>
    <scope>NUCLEOTIDE SEQUENCE</scope>
    <source>
        <strain evidence="4">YB03</strain>
    </source>
</reference>
<sequence>MSENNSNQVAGSCGPACEGESLIIEVMGRDHPKGHAFRISDEQNVERQEKLESRVAVEDLGDSLLHIWPWQGEPNRSLWLEIDADEGAPIHVPFLKSATAVQRESERQHHVILPIIPTTLISGVTLKGNNPAHRVVSRPGFIYLFHEGKLWRELEVRMNEQGVTSYHDVALENYRQTGGEFEPGYRAVTGAALSEIWVPARIDGNWISIDAAYSESQWPGARVNYLQGKPLVRVDRCSTIKMELADPKHQDGETYTINPGLTNAFLASHLAPQRSRNPLIEWHFDRPENYLFDLKGSYAASAAEAAVGIHQRQEDPDPEDLIHEDERPEMSVLAKCLYRTLKEVEVADEPTSNEEGLGILDWPENIQTVGDCIKDVRDRLIGAVQLDDPVGRLRYLQQRRQVAAWFSNAAVRRAKARPYFESALLMNAAVVPSNIGGRLNPLHKYMSELNDEGRKELERSIAVSERRLAVEYGANLQTDLLDLLQRSWVQHSLVDLFTHDGYDYAGAFHFLVSLIQEVIKEPAECDVLAARTDGPMTGKGKEWLLDICRAGRGQLLYTLLFPSVTIEDLRQPYVTPAEPDENTGDGQFRASELASLEDEDLPEIDLVKTRDGLELAAAAETGIFSTVFASSMRIGTQTLLSIHGNLWSAIQSASQPLISNNQKLKDLDAQLKAIETEMDRLRQERADAERASTEARDNAADERNEGHRQAEQARQKARANLARIAAQESEIDLRSKNLAGQRQLLYAGLIQARMKLYSGSIEQLRASLPSLMGSIRLERFSKAKQKRFLVLGITGLEELPEGMRAIQMFGDITELTEGKVHHRASTNKSRARAQGLPSGKASEVLLLVVPENERMAKILKHLDAAQRQYSGALKELGIWERYAAQSSNLSAAATAVVARRVAEAELKLDKALSQFEKVDGNLRAANDAVGDLEANRNTLGAKVRELEETVTKTEKRRLYRVLNSPLVPVAVMLMELHNVTEITAAHERDVRTTGSRHASIGLLSARYDIAYASIMLTERFLQNVAIVERISTQFLSREWSGRYARELAKVLGGPLTWGKVLGGVGGVLMALDYAHDANYLFRMGNAGASVGAGIVAAGGLALTFASVAGSAGFLFLGPAGWLALGVALAISGTAVMAWFNEKPIEIWMRHGPFGSMAEKPFLKEPQEAYYRLASLLMGVSVVIEPNPLRGRALRGELAEEDEDRLAVLREANTRLRIESAFPGLFKGAEMVAVKPHLQLVETKSERGYLFGVSDMSRTTVTPFAKPKLKEHVLLEEEFDGGTYVYLKTPPTRSEESERWLGAVDLKETWTYQWNVRIQVQIHAEEGKAPMVFPAPDPEDPLTYNKDDPKHVQPDFSKKGRPFWYEEQVRYYG</sequence>
<dbReference type="EMBL" id="AP019537">
    <property type="protein sequence ID" value="BBJ05905.1"/>
    <property type="molecule type" value="Genomic_DNA"/>
</dbReference>
<feature type="transmembrane region" description="Helical" evidence="3">
    <location>
        <begin position="1086"/>
        <end position="1107"/>
    </location>
</feature>
<keyword evidence="1" id="KW-0175">Coiled coil</keyword>
<feature type="transmembrane region" description="Helical" evidence="3">
    <location>
        <begin position="1055"/>
        <end position="1074"/>
    </location>
</feature>
<keyword evidence="3" id="KW-0472">Membrane</keyword>
<feature type="coiled-coil region" evidence="1">
    <location>
        <begin position="929"/>
        <end position="956"/>
    </location>
</feature>
<name>A0A455WH10_MARNT</name>
<evidence type="ECO:0000256" key="2">
    <source>
        <dbReference type="SAM" id="MobiDB-lite"/>
    </source>
</evidence>
<evidence type="ECO:0000313" key="4">
    <source>
        <dbReference type="EMBL" id="BBJ05905.1"/>
    </source>
</evidence>
<gene>
    <name evidence="4" type="ORF">YBY_37540</name>
</gene>
<organism evidence="4">
    <name type="scientific">Marinobacter nauticus</name>
    <name type="common">Marinobacter hydrocarbonoclasticus</name>
    <name type="synonym">Marinobacter aquaeolei</name>
    <dbReference type="NCBI Taxonomy" id="2743"/>
    <lineage>
        <taxon>Bacteria</taxon>
        <taxon>Pseudomonadati</taxon>
        <taxon>Pseudomonadota</taxon>
        <taxon>Gammaproteobacteria</taxon>
        <taxon>Pseudomonadales</taxon>
        <taxon>Marinobacteraceae</taxon>
        <taxon>Marinobacter</taxon>
    </lineage>
</organism>
<feature type="compositionally biased region" description="Basic and acidic residues" evidence="2">
    <location>
        <begin position="683"/>
        <end position="714"/>
    </location>
</feature>
<keyword evidence="3" id="KW-1133">Transmembrane helix</keyword>
<evidence type="ECO:0000256" key="3">
    <source>
        <dbReference type="SAM" id="Phobius"/>
    </source>
</evidence>
<dbReference type="CDD" id="cd20705">
    <property type="entry name" value="MIX_I"/>
    <property type="match status" value="1"/>
</dbReference>
<protein>
    <submittedName>
        <fullName evidence="4">Uncharacterized protein</fullName>
    </submittedName>
</protein>
<proteinExistence type="predicted"/>
<feature type="region of interest" description="Disordered" evidence="2">
    <location>
        <begin position="683"/>
        <end position="715"/>
    </location>
</feature>